<accession>A0A180G1A0</accession>
<dbReference type="EnsemblFungi" id="PTTG_29933-t43_1">
    <property type="protein sequence ID" value="PTTG_29933-t43_1-p1"/>
    <property type="gene ID" value="PTTG_29933"/>
</dbReference>
<gene>
    <name evidence="1" type="ORF">PTTG_29933</name>
</gene>
<dbReference type="Proteomes" id="UP000005240">
    <property type="component" value="Unassembled WGS sequence"/>
</dbReference>
<reference evidence="1" key="1">
    <citation type="submission" date="2009-11" db="EMBL/GenBank/DDBJ databases">
        <authorList>
            <consortium name="The Broad Institute Genome Sequencing Platform"/>
            <person name="Ward D."/>
            <person name="Feldgarden M."/>
            <person name="Earl A."/>
            <person name="Young S.K."/>
            <person name="Zeng Q."/>
            <person name="Koehrsen M."/>
            <person name="Alvarado L."/>
            <person name="Berlin A."/>
            <person name="Bochicchio J."/>
            <person name="Borenstein D."/>
            <person name="Chapman S.B."/>
            <person name="Chen Z."/>
            <person name="Engels R."/>
            <person name="Freedman E."/>
            <person name="Gellesch M."/>
            <person name="Goldberg J."/>
            <person name="Griggs A."/>
            <person name="Gujja S."/>
            <person name="Heilman E."/>
            <person name="Heiman D."/>
            <person name="Hepburn T."/>
            <person name="Howarth C."/>
            <person name="Jen D."/>
            <person name="Larson L."/>
            <person name="Lewis B."/>
            <person name="Mehta T."/>
            <person name="Park D."/>
            <person name="Pearson M."/>
            <person name="Roberts A."/>
            <person name="Saif S."/>
            <person name="Shea T."/>
            <person name="Shenoy N."/>
            <person name="Sisk P."/>
            <person name="Stolte C."/>
            <person name="Sykes S."/>
            <person name="Thomson T."/>
            <person name="Walk T."/>
            <person name="White J."/>
            <person name="Yandava C."/>
            <person name="Izard J."/>
            <person name="Baranova O.V."/>
            <person name="Blanton J.M."/>
            <person name="Tanner A.C."/>
            <person name="Dewhirst F.E."/>
            <person name="Haas B."/>
            <person name="Nusbaum C."/>
            <person name="Birren B."/>
        </authorList>
    </citation>
    <scope>NUCLEOTIDE SEQUENCE [LARGE SCALE GENOMIC DNA]</scope>
    <source>
        <strain evidence="1">1-1 BBBD Race 1</strain>
    </source>
</reference>
<organism evidence="1">
    <name type="scientific">Puccinia triticina (isolate 1-1 / race 1 (BBBD))</name>
    <name type="common">Brown leaf rust fungus</name>
    <dbReference type="NCBI Taxonomy" id="630390"/>
    <lineage>
        <taxon>Eukaryota</taxon>
        <taxon>Fungi</taxon>
        <taxon>Dikarya</taxon>
        <taxon>Basidiomycota</taxon>
        <taxon>Pucciniomycotina</taxon>
        <taxon>Pucciniomycetes</taxon>
        <taxon>Pucciniales</taxon>
        <taxon>Pucciniaceae</taxon>
        <taxon>Puccinia</taxon>
    </lineage>
</organism>
<sequence>KTSLDQFQALVVAGCDEVVPNTGSIVKDKIKKKKYELNWFASIPQVKGWLKSDWFKIVNADSYQLWIDMFLTTTVKNTEACFTLQMTNPATVLKLAKSKKALKRKAGVDDSDDSNETAVDNKEIDPKDWVNVNFQMCKILDRDGRGYPWLVRVRLSGLAKNSIPGYTPI</sequence>
<protein>
    <submittedName>
        <fullName evidence="1 2">Uncharacterized protein</fullName>
    </submittedName>
</protein>
<evidence type="ECO:0000313" key="3">
    <source>
        <dbReference type="Proteomes" id="UP000005240"/>
    </source>
</evidence>
<keyword evidence="3" id="KW-1185">Reference proteome</keyword>
<dbReference type="AlphaFoldDB" id="A0A180G1A0"/>
<dbReference type="VEuPathDB" id="FungiDB:PTTG_29933"/>
<reference evidence="1" key="2">
    <citation type="submission" date="2016-05" db="EMBL/GenBank/DDBJ databases">
        <title>Comparative analysis highlights variable genome content of wheat rusts and divergence of the mating loci.</title>
        <authorList>
            <person name="Cuomo C.A."/>
            <person name="Bakkeren G."/>
            <person name="Szabo L."/>
            <person name="Khalil H."/>
            <person name="Joly D."/>
            <person name="Goldberg J."/>
            <person name="Young S."/>
            <person name="Zeng Q."/>
            <person name="Fellers J."/>
        </authorList>
    </citation>
    <scope>NUCLEOTIDE SEQUENCE [LARGE SCALE GENOMIC DNA]</scope>
    <source>
        <strain evidence="1">1-1 BBBD Race 1</strain>
    </source>
</reference>
<feature type="non-terminal residue" evidence="1">
    <location>
        <position position="1"/>
    </location>
</feature>
<reference evidence="2 3" key="3">
    <citation type="journal article" date="2017" name="G3 (Bethesda)">
        <title>Comparative analysis highlights variable genome content of wheat rusts and divergence of the mating loci.</title>
        <authorList>
            <person name="Cuomo C.A."/>
            <person name="Bakkeren G."/>
            <person name="Khalil H.B."/>
            <person name="Panwar V."/>
            <person name="Joly D."/>
            <person name="Linning R."/>
            <person name="Sakthikumar S."/>
            <person name="Song X."/>
            <person name="Adiconis X."/>
            <person name="Fan L."/>
            <person name="Goldberg J.M."/>
            <person name="Levin J.Z."/>
            <person name="Young S."/>
            <person name="Zeng Q."/>
            <person name="Anikster Y."/>
            <person name="Bruce M."/>
            <person name="Wang M."/>
            <person name="Yin C."/>
            <person name="McCallum B."/>
            <person name="Szabo L.J."/>
            <person name="Hulbert S."/>
            <person name="Chen X."/>
            <person name="Fellers J.P."/>
        </authorList>
    </citation>
    <scope>NUCLEOTIDE SEQUENCE</scope>
    <source>
        <strain evidence="2">isolate 1-1 / race 1 (BBBD)</strain>
        <strain evidence="3">Isolate 1-1 / race 1 (BBBD)</strain>
    </source>
</reference>
<reference evidence="2" key="4">
    <citation type="submission" date="2025-05" db="UniProtKB">
        <authorList>
            <consortium name="EnsemblFungi"/>
        </authorList>
    </citation>
    <scope>IDENTIFICATION</scope>
    <source>
        <strain evidence="2">isolate 1-1 / race 1 (BBBD)</strain>
    </source>
</reference>
<evidence type="ECO:0000313" key="1">
    <source>
        <dbReference type="EMBL" id="OAV86394.1"/>
    </source>
</evidence>
<dbReference type="OrthoDB" id="2507298at2759"/>
<evidence type="ECO:0000313" key="2">
    <source>
        <dbReference type="EnsemblFungi" id="PTTG_29933-t43_1-p1"/>
    </source>
</evidence>
<name>A0A180G1A0_PUCT1</name>
<dbReference type="EMBL" id="ADAS02001192">
    <property type="protein sequence ID" value="OAV86394.1"/>
    <property type="molecule type" value="Genomic_DNA"/>
</dbReference>
<proteinExistence type="predicted"/>